<protein>
    <recommendedName>
        <fullName evidence="4">HTH lacI-type domain-containing protein</fullName>
    </recommendedName>
</protein>
<reference evidence="6" key="1">
    <citation type="submission" date="2016-09" db="EMBL/GenBank/DDBJ databases">
        <authorList>
            <person name="Strepis N."/>
        </authorList>
    </citation>
    <scope>NUCLEOTIDE SEQUENCE [LARGE SCALE GENOMIC DNA]</scope>
</reference>
<dbReference type="Pfam" id="PF00356">
    <property type="entry name" value="LacI"/>
    <property type="match status" value="1"/>
</dbReference>
<dbReference type="CDD" id="cd01392">
    <property type="entry name" value="HTH_LacI"/>
    <property type="match status" value="1"/>
</dbReference>
<dbReference type="SUPFAM" id="SSF47413">
    <property type="entry name" value="lambda repressor-like DNA-binding domains"/>
    <property type="match status" value="1"/>
</dbReference>
<dbReference type="PANTHER" id="PTHR30146">
    <property type="entry name" value="LACI-RELATED TRANSCRIPTIONAL REPRESSOR"/>
    <property type="match status" value="1"/>
</dbReference>
<dbReference type="Proteomes" id="UP000184291">
    <property type="component" value="Unassembled WGS sequence"/>
</dbReference>
<dbReference type="InterPro" id="IPR000843">
    <property type="entry name" value="HTH_LacI"/>
</dbReference>
<keyword evidence="3" id="KW-0804">Transcription</keyword>
<keyword evidence="2" id="KW-0238">DNA-binding</keyword>
<dbReference type="PROSITE" id="PS50932">
    <property type="entry name" value="HTH_LACI_2"/>
    <property type="match status" value="1"/>
</dbReference>
<dbReference type="SUPFAM" id="SSF53822">
    <property type="entry name" value="Periplasmic binding protein-like I"/>
    <property type="match status" value="1"/>
</dbReference>
<keyword evidence="1" id="KW-0805">Transcription regulation</keyword>
<dbReference type="Gene3D" id="3.40.50.2300">
    <property type="match status" value="2"/>
</dbReference>
<dbReference type="InterPro" id="IPR046335">
    <property type="entry name" value="LacI/GalR-like_sensor"/>
</dbReference>
<dbReference type="PROSITE" id="PS00356">
    <property type="entry name" value="HTH_LACI_1"/>
    <property type="match status" value="1"/>
</dbReference>
<dbReference type="GO" id="GO:0000976">
    <property type="term" value="F:transcription cis-regulatory region binding"/>
    <property type="evidence" value="ECO:0007669"/>
    <property type="project" value="TreeGrafter"/>
</dbReference>
<dbReference type="Pfam" id="PF13377">
    <property type="entry name" value="Peripla_BP_3"/>
    <property type="match status" value="1"/>
</dbReference>
<dbReference type="RefSeq" id="WP_073327628.1">
    <property type="nucleotide sequence ID" value="NZ_FQTT01000001.1"/>
</dbReference>
<accession>A0A1M4RWJ3</accession>
<dbReference type="InterPro" id="IPR028082">
    <property type="entry name" value="Peripla_BP_I"/>
</dbReference>
<proteinExistence type="predicted"/>
<evidence type="ECO:0000256" key="2">
    <source>
        <dbReference type="ARBA" id="ARBA00023125"/>
    </source>
</evidence>
<dbReference type="AlphaFoldDB" id="A0A1M4RWJ3"/>
<dbReference type="GO" id="GO:0003700">
    <property type="term" value="F:DNA-binding transcription factor activity"/>
    <property type="evidence" value="ECO:0007669"/>
    <property type="project" value="TreeGrafter"/>
</dbReference>
<dbReference type="STRING" id="1892869.ACGLYG10_0556"/>
<evidence type="ECO:0000256" key="1">
    <source>
        <dbReference type="ARBA" id="ARBA00023015"/>
    </source>
</evidence>
<feature type="domain" description="HTH lacI-type" evidence="4">
    <location>
        <begin position="14"/>
        <end position="68"/>
    </location>
</feature>
<dbReference type="Gene3D" id="1.10.260.40">
    <property type="entry name" value="lambda repressor-like DNA-binding domains"/>
    <property type="match status" value="1"/>
</dbReference>
<dbReference type="PANTHER" id="PTHR30146:SF109">
    <property type="entry name" value="HTH-TYPE TRANSCRIPTIONAL REGULATOR GALS"/>
    <property type="match status" value="1"/>
</dbReference>
<evidence type="ECO:0000313" key="5">
    <source>
        <dbReference type="EMBL" id="SHE24355.1"/>
    </source>
</evidence>
<dbReference type="SMART" id="SM00354">
    <property type="entry name" value="HTH_LACI"/>
    <property type="match status" value="1"/>
</dbReference>
<dbReference type="CDD" id="cd01574">
    <property type="entry name" value="PBP1_LacI"/>
    <property type="match status" value="1"/>
</dbReference>
<gene>
    <name evidence="5" type="ORF">ACGLYG10_0556</name>
</gene>
<name>A0A1M4RWJ3_9ACTO</name>
<organism evidence="5 6">
    <name type="scientific">Actinomyces glycerinitolerans</name>
    <dbReference type="NCBI Taxonomy" id="1892869"/>
    <lineage>
        <taxon>Bacteria</taxon>
        <taxon>Bacillati</taxon>
        <taxon>Actinomycetota</taxon>
        <taxon>Actinomycetes</taxon>
        <taxon>Actinomycetales</taxon>
        <taxon>Actinomycetaceae</taxon>
        <taxon>Actinomyces</taxon>
    </lineage>
</organism>
<dbReference type="EMBL" id="FQTT01000001">
    <property type="protein sequence ID" value="SHE24355.1"/>
    <property type="molecule type" value="Genomic_DNA"/>
</dbReference>
<dbReference type="InterPro" id="IPR010982">
    <property type="entry name" value="Lambda_DNA-bd_dom_sf"/>
</dbReference>
<evidence type="ECO:0000313" key="6">
    <source>
        <dbReference type="Proteomes" id="UP000184291"/>
    </source>
</evidence>
<sequence>MSAQAVPGTVGRRPGMMDVARLAGVSHQTVSRVINRPESVRPATLAKVRAAIDQLGYRPNLAARALVTASTRMIGVVTTGSHFQGPASTTAAIEVAARQAGYATLVTALKREADDAEKEIRDVFDFLIERGVDGIIAVAPQTWIATSAERVARAVPLVVVADGLTPSERIHVVSVDQELGARMAVGHLLGLGRKRIAHLAGPADWYDALARARGWRAALEDAGCEIPPMLTGDWSAERGYEVGAEMVARGLPDAVFCANDLMALGVLAALRDQGVRVPEEVAVVGFDDTPGTAFFSPPLTTVRQPFDELGVLCMEVLLRAIDGEAGTTHSISPTLRVRRSSC</sequence>
<evidence type="ECO:0000256" key="3">
    <source>
        <dbReference type="ARBA" id="ARBA00023163"/>
    </source>
</evidence>
<keyword evidence="6" id="KW-1185">Reference proteome</keyword>
<evidence type="ECO:0000259" key="4">
    <source>
        <dbReference type="PROSITE" id="PS50932"/>
    </source>
</evidence>